<evidence type="ECO:0000256" key="3">
    <source>
        <dbReference type="ARBA" id="ARBA00022827"/>
    </source>
</evidence>
<dbReference type="InterPro" id="IPR004099">
    <property type="entry name" value="Pyr_nucl-diS_OxRdtase_dimer"/>
</dbReference>
<protein>
    <submittedName>
        <fullName evidence="9">Pyridine nucleotide-disulfide oxidoreductase</fullName>
    </submittedName>
</protein>
<feature type="binding site" evidence="5">
    <location>
        <position position="301"/>
    </location>
    <ligand>
        <name>FAD</name>
        <dbReference type="ChEBI" id="CHEBI:57692"/>
    </ligand>
</feature>
<evidence type="ECO:0000256" key="2">
    <source>
        <dbReference type="ARBA" id="ARBA00022630"/>
    </source>
</evidence>
<dbReference type="PIRSF" id="PIRSF000350">
    <property type="entry name" value="Mercury_reductase_MerA"/>
    <property type="match status" value="1"/>
</dbReference>
<dbReference type="InterPro" id="IPR023753">
    <property type="entry name" value="FAD/NAD-binding_dom"/>
</dbReference>
<keyword evidence="5" id="KW-0547">Nucleotide-binding</keyword>
<dbReference type="PANTHER" id="PTHR43014">
    <property type="entry name" value="MERCURIC REDUCTASE"/>
    <property type="match status" value="1"/>
</dbReference>
<dbReference type="Gene3D" id="3.50.50.60">
    <property type="entry name" value="FAD/NAD(P)-binding domain"/>
    <property type="match status" value="2"/>
</dbReference>
<dbReference type="InterPro" id="IPR001100">
    <property type="entry name" value="Pyr_nuc-diS_OxRdtase"/>
</dbReference>
<feature type="domain" description="Pyridine nucleotide-disulphide oxidoreductase dimerisation" evidence="7">
    <location>
        <begin position="337"/>
        <end position="447"/>
    </location>
</feature>
<keyword evidence="2" id="KW-0285">Flavoprotein</keyword>
<dbReference type="Gene3D" id="3.30.390.30">
    <property type="match status" value="1"/>
</dbReference>
<comment type="similarity">
    <text evidence="1">Belongs to the class-I pyridine nucleotide-disulfide oxidoreductase family.</text>
</comment>
<evidence type="ECO:0000256" key="6">
    <source>
        <dbReference type="PIRSR" id="PIRSR000350-4"/>
    </source>
</evidence>
<dbReference type="Proteomes" id="UP000270021">
    <property type="component" value="Chromosome"/>
</dbReference>
<evidence type="ECO:0000256" key="1">
    <source>
        <dbReference type="ARBA" id="ARBA00007532"/>
    </source>
</evidence>
<feature type="binding site" evidence="5">
    <location>
        <position position="51"/>
    </location>
    <ligand>
        <name>FAD</name>
        <dbReference type="ChEBI" id="CHEBI:57692"/>
    </ligand>
</feature>
<evidence type="ECO:0000256" key="4">
    <source>
        <dbReference type="PIRSR" id="PIRSR000350-2"/>
    </source>
</evidence>
<keyword evidence="10" id="KW-1185">Reference proteome</keyword>
<feature type="domain" description="FAD/NAD(P)-binding" evidence="8">
    <location>
        <begin position="3"/>
        <end position="311"/>
    </location>
</feature>
<dbReference type="PRINTS" id="PR00411">
    <property type="entry name" value="PNDRDTASEI"/>
</dbReference>
<dbReference type="AlphaFoldDB" id="A0A3S8Z9J0"/>
<feature type="disulfide bond" description="Redox-active" evidence="6">
    <location>
        <begin position="42"/>
        <end position="47"/>
    </location>
</feature>
<dbReference type="SUPFAM" id="SSF51905">
    <property type="entry name" value="FAD/NAD(P)-binding domain"/>
    <property type="match status" value="1"/>
</dbReference>
<dbReference type="Pfam" id="PF02852">
    <property type="entry name" value="Pyr_redox_dim"/>
    <property type="match status" value="1"/>
</dbReference>
<evidence type="ECO:0000259" key="7">
    <source>
        <dbReference type="Pfam" id="PF02852"/>
    </source>
</evidence>
<proteinExistence type="inferred from homology"/>
<reference evidence="9 10" key="1">
    <citation type="submission" date="2018-12" db="EMBL/GenBank/DDBJ databases">
        <title>Complete genome sequence of Flaviflexus salsibiostraticola KCTC 33148.</title>
        <authorList>
            <person name="Bae J.-W."/>
        </authorList>
    </citation>
    <scope>NUCLEOTIDE SEQUENCE [LARGE SCALE GENOMIC DNA]</scope>
    <source>
        <strain evidence="9 10">KCTC 33148</strain>
    </source>
</reference>
<dbReference type="KEGG" id="fsl:EJO69_07610"/>
<accession>A0A3S8Z9J0</accession>
<dbReference type="EMBL" id="CP034438">
    <property type="protein sequence ID" value="AZN30189.1"/>
    <property type="molecule type" value="Genomic_DNA"/>
</dbReference>
<feature type="active site" description="Proton acceptor" evidence="4">
    <location>
        <position position="438"/>
    </location>
</feature>
<evidence type="ECO:0000259" key="8">
    <source>
        <dbReference type="Pfam" id="PF07992"/>
    </source>
</evidence>
<evidence type="ECO:0000313" key="9">
    <source>
        <dbReference type="EMBL" id="AZN30189.1"/>
    </source>
</evidence>
<evidence type="ECO:0000313" key="10">
    <source>
        <dbReference type="Proteomes" id="UP000270021"/>
    </source>
</evidence>
<name>A0A3S8Z9J0_9ACTO</name>
<dbReference type="InterPro" id="IPR036188">
    <property type="entry name" value="FAD/NAD-bd_sf"/>
</dbReference>
<dbReference type="RefSeq" id="WP_126040714.1">
    <property type="nucleotide sequence ID" value="NZ_CP034438.1"/>
</dbReference>
<dbReference type="SUPFAM" id="SSF55424">
    <property type="entry name" value="FAD/NAD-linked reductases, dimerisation (C-terminal) domain"/>
    <property type="match status" value="1"/>
</dbReference>
<evidence type="ECO:0000256" key="5">
    <source>
        <dbReference type="PIRSR" id="PIRSR000350-3"/>
    </source>
</evidence>
<gene>
    <name evidence="9" type="ORF">EJO69_07610</name>
</gene>
<feature type="binding site" evidence="5">
    <location>
        <begin position="170"/>
        <end position="177"/>
    </location>
    <ligand>
        <name>NAD(+)</name>
        <dbReference type="ChEBI" id="CHEBI:57540"/>
    </ligand>
</feature>
<dbReference type="OrthoDB" id="4763248at2"/>
<dbReference type="GO" id="GO:0050660">
    <property type="term" value="F:flavin adenine dinucleotide binding"/>
    <property type="evidence" value="ECO:0007669"/>
    <property type="project" value="TreeGrafter"/>
</dbReference>
<comment type="cofactor">
    <cofactor evidence="5">
        <name>FAD</name>
        <dbReference type="ChEBI" id="CHEBI:57692"/>
    </cofactor>
    <text evidence="5">Binds 1 FAD per subunit.</text>
</comment>
<dbReference type="PRINTS" id="PR00368">
    <property type="entry name" value="FADPNR"/>
</dbReference>
<organism evidence="9 10">
    <name type="scientific">Flaviflexus salsibiostraticola</name>
    <dbReference type="NCBI Taxonomy" id="1282737"/>
    <lineage>
        <taxon>Bacteria</taxon>
        <taxon>Bacillati</taxon>
        <taxon>Actinomycetota</taxon>
        <taxon>Actinomycetes</taxon>
        <taxon>Actinomycetales</taxon>
        <taxon>Actinomycetaceae</taxon>
        <taxon>Flaviflexus</taxon>
    </lineage>
</organism>
<feature type="binding site" evidence="5">
    <location>
        <begin position="133"/>
        <end position="135"/>
    </location>
    <ligand>
        <name>FAD</name>
        <dbReference type="ChEBI" id="CHEBI:57692"/>
    </ligand>
</feature>
<feature type="binding site" evidence="5">
    <location>
        <position position="260"/>
    </location>
    <ligand>
        <name>NAD(+)</name>
        <dbReference type="ChEBI" id="CHEBI:57540"/>
    </ligand>
</feature>
<keyword evidence="3 5" id="KW-0274">FAD</keyword>
<keyword evidence="5" id="KW-0520">NAD</keyword>
<sequence>MEFDVAVIGWGKGGKTIAGALARAGKSVAMIERSTDMYGGACINVACIPTKALIHSAEIRPEKSFDPDYFDQSVERRDSLTEAMRGKNYSMLADLETVTIINGTARFTGPHSLLVEAGDEALEVTAETIIIDTGSIPRLPEVAGAELGGRFHTSVTLQHAPLPEHLIIVGGGYIGIEFASMFAQYGSEVTVLDKNPRPLHREDWDVAAEVFDSLADSGVRLVSGATVLRLCQETDCAAVQYLWNDQEQTVRGDAVLIALGRRPNTDGLDLAAAGIETTETGAIKVDERLATSVPGVYAVGDVNGGPQFTYISLDDSRIVLDQLTGSGTRTTADRVAVPSTIFTTPPFSKVGMTVEEARAAGHTVKIAVKKVSDIAAMPRPKIVGDPRGIIKIVVDEATDLILGAALVHVDSQEVINLVALAMRHGVTASELRDTIYIHPSSTEALNEVLASI</sequence>
<dbReference type="Pfam" id="PF07992">
    <property type="entry name" value="Pyr_redox_2"/>
    <property type="match status" value="1"/>
</dbReference>
<dbReference type="InterPro" id="IPR016156">
    <property type="entry name" value="FAD/NAD-linked_Rdtase_dimer_sf"/>
</dbReference>
<dbReference type="PANTHER" id="PTHR43014:SF4">
    <property type="entry name" value="PYRIDINE NUCLEOTIDE-DISULFIDE OXIDOREDUCTASE RCLA-RELATED"/>
    <property type="match status" value="1"/>
</dbReference>
<dbReference type="GO" id="GO:0003955">
    <property type="term" value="F:NAD(P)H dehydrogenase (quinone) activity"/>
    <property type="evidence" value="ECO:0007669"/>
    <property type="project" value="TreeGrafter"/>
</dbReference>